<accession>A0A8H3DVH6</accession>
<comment type="caution">
    <text evidence="2">The sequence shown here is derived from an EMBL/GenBank/DDBJ whole genome shotgun (WGS) entry which is preliminary data.</text>
</comment>
<proteinExistence type="predicted"/>
<protein>
    <submittedName>
        <fullName evidence="2">Uncharacterized protein</fullName>
    </submittedName>
</protein>
<organism evidence="2 3">
    <name type="scientific">Rhizoctonia solani</name>
    <dbReference type="NCBI Taxonomy" id="456999"/>
    <lineage>
        <taxon>Eukaryota</taxon>
        <taxon>Fungi</taxon>
        <taxon>Dikarya</taxon>
        <taxon>Basidiomycota</taxon>
        <taxon>Agaricomycotina</taxon>
        <taxon>Agaricomycetes</taxon>
        <taxon>Cantharellales</taxon>
        <taxon>Ceratobasidiaceae</taxon>
        <taxon>Rhizoctonia</taxon>
    </lineage>
</organism>
<dbReference type="Proteomes" id="UP000663827">
    <property type="component" value="Unassembled WGS sequence"/>
</dbReference>
<sequence>MAATLPHPPRPEVSFGDGSPSFLPSTFDISGDTGGQGQSLDALATIRMTVPQDLYANASPQAIKTFVKEFKQAIGKGLKQVECSFATSSITSKSNVSGVTFVPRDLRLKIKQ</sequence>
<gene>
    <name evidence="2" type="ORF">RDB_LOCUS20493</name>
</gene>
<evidence type="ECO:0000313" key="2">
    <source>
        <dbReference type="EMBL" id="CAE7076897.1"/>
    </source>
</evidence>
<evidence type="ECO:0000313" key="3">
    <source>
        <dbReference type="Proteomes" id="UP000663827"/>
    </source>
</evidence>
<name>A0A8H3DVH6_9AGAM</name>
<reference evidence="2" key="1">
    <citation type="submission" date="2021-01" db="EMBL/GenBank/DDBJ databases">
        <authorList>
            <person name="Kaushik A."/>
        </authorList>
    </citation>
    <scope>NUCLEOTIDE SEQUENCE</scope>
    <source>
        <strain evidence="2">AG5</strain>
    </source>
</reference>
<evidence type="ECO:0000256" key="1">
    <source>
        <dbReference type="SAM" id="MobiDB-lite"/>
    </source>
</evidence>
<dbReference type="AlphaFoldDB" id="A0A8H3DVH6"/>
<dbReference type="EMBL" id="CAJNJQ010000414">
    <property type="protein sequence ID" value="CAE7076897.1"/>
    <property type="molecule type" value="Genomic_DNA"/>
</dbReference>
<feature type="region of interest" description="Disordered" evidence="1">
    <location>
        <begin position="1"/>
        <end position="20"/>
    </location>
</feature>